<dbReference type="Pfam" id="PF00496">
    <property type="entry name" value="SBP_bac_5"/>
    <property type="match status" value="1"/>
</dbReference>
<dbReference type="Proteomes" id="UP000281343">
    <property type="component" value="Unassembled WGS sequence"/>
</dbReference>
<proteinExistence type="inferred from homology"/>
<comment type="similarity">
    <text evidence="2">Belongs to the bacterial solute-binding protein 5 family.</text>
</comment>
<dbReference type="SUPFAM" id="SSF53850">
    <property type="entry name" value="Periplasmic binding protein-like II"/>
    <property type="match status" value="1"/>
</dbReference>
<feature type="domain" description="Solute-binding protein family 5" evidence="6">
    <location>
        <begin position="69"/>
        <end position="429"/>
    </location>
</feature>
<dbReference type="Gene3D" id="3.90.76.10">
    <property type="entry name" value="Dipeptide-binding Protein, Domain 1"/>
    <property type="match status" value="1"/>
</dbReference>
<evidence type="ECO:0000256" key="5">
    <source>
        <dbReference type="SAM" id="SignalP"/>
    </source>
</evidence>
<evidence type="ECO:0000313" key="7">
    <source>
        <dbReference type="EMBL" id="RMA41530.1"/>
    </source>
</evidence>
<sequence>MKKKLMTGVAIAALTALTATATTAQESLVIGADVDAGTLDPRLARDTTAYRVANLISAGLVHMTPSLEAVPDLAESWESPSPTTVVFTLREGLTFSDGSPLTAEDVAYTFETITDPDFNSPARGLFTPIDSIDIVDDLTVRFNLSAPYAPLLSYLDIGIVPSDYAENGGDMALEPIGAGPMVLQSWTRGSEIVLAASDSYWAGAPEVGELTLQVVGDNSARAQAFEAGDLDVIQSPLSPNDIQRYAADESVGSEIMAGLGVTYLNFNTADPLLADPQMRQALAMLVDQDTIVNQIYQGVDQVASSVILPSSWAFDAEVRQPTFDMAGAVAMLAELGWSDSDGDGVLDRDGETLSIELSTHSEDPNRVQSVEYLQAVFQSAGIDTSVRITDWPSFSTGYVQQGEHQIALLGWLRITDPDRMLFSQLTTGGGLNWGGYSNTRVDELLLTGRTALDQDARAAAYREAAQIIAEELPYYIISYQGYQLFYDPETVSVVETSPRGGFRGLIGMGASE</sequence>
<evidence type="ECO:0000256" key="4">
    <source>
        <dbReference type="ARBA" id="ARBA00022729"/>
    </source>
</evidence>
<dbReference type="InterPro" id="IPR000914">
    <property type="entry name" value="SBP_5_dom"/>
</dbReference>
<dbReference type="GO" id="GO:0015833">
    <property type="term" value="P:peptide transport"/>
    <property type="evidence" value="ECO:0007669"/>
    <property type="project" value="TreeGrafter"/>
</dbReference>
<evidence type="ECO:0000259" key="6">
    <source>
        <dbReference type="Pfam" id="PF00496"/>
    </source>
</evidence>
<dbReference type="InterPro" id="IPR030678">
    <property type="entry name" value="Peptide/Ni-bd"/>
</dbReference>
<dbReference type="Gene3D" id="3.10.105.10">
    <property type="entry name" value="Dipeptide-binding Protein, Domain 3"/>
    <property type="match status" value="1"/>
</dbReference>
<dbReference type="Gene3D" id="3.40.190.10">
    <property type="entry name" value="Periplasmic binding protein-like II"/>
    <property type="match status" value="1"/>
</dbReference>
<keyword evidence="8" id="KW-1185">Reference proteome</keyword>
<dbReference type="PIRSF" id="PIRSF002741">
    <property type="entry name" value="MppA"/>
    <property type="match status" value="1"/>
</dbReference>
<dbReference type="CDD" id="cd00995">
    <property type="entry name" value="PBP2_NikA_DppA_OppA_like"/>
    <property type="match status" value="1"/>
</dbReference>
<comment type="subcellular location">
    <subcellularLocation>
        <location evidence="1">Periplasm</location>
    </subcellularLocation>
</comment>
<dbReference type="OrthoDB" id="9803988at2"/>
<dbReference type="InterPro" id="IPR039424">
    <property type="entry name" value="SBP_5"/>
</dbReference>
<feature type="chain" id="PRO_5018160917" evidence="5">
    <location>
        <begin position="25"/>
        <end position="512"/>
    </location>
</feature>
<dbReference type="GO" id="GO:1904680">
    <property type="term" value="F:peptide transmembrane transporter activity"/>
    <property type="evidence" value="ECO:0007669"/>
    <property type="project" value="TreeGrafter"/>
</dbReference>
<organism evidence="7 8">
    <name type="scientific">Rhodophyticola porphyridii</name>
    <dbReference type="NCBI Taxonomy" id="1852017"/>
    <lineage>
        <taxon>Bacteria</taxon>
        <taxon>Pseudomonadati</taxon>
        <taxon>Pseudomonadota</taxon>
        <taxon>Alphaproteobacteria</taxon>
        <taxon>Rhodobacterales</taxon>
        <taxon>Roseobacteraceae</taxon>
        <taxon>Rhodophyticola</taxon>
    </lineage>
</organism>
<feature type="signal peptide" evidence="5">
    <location>
        <begin position="1"/>
        <end position="24"/>
    </location>
</feature>
<gene>
    <name evidence="7" type="ORF">D9R08_14560</name>
</gene>
<comment type="caution">
    <text evidence="7">The sequence shown here is derived from an EMBL/GenBank/DDBJ whole genome shotgun (WGS) entry which is preliminary data.</text>
</comment>
<evidence type="ECO:0000256" key="3">
    <source>
        <dbReference type="ARBA" id="ARBA00022448"/>
    </source>
</evidence>
<evidence type="ECO:0000256" key="1">
    <source>
        <dbReference type="ARBA" id="ARBA00004418"/>
    </source>
</evidence>
<dbReference type="PANTHER" id="PTHR30290:SF9">
    <property type="entry name" value="OLIGOPEPTIDE-BINDING PROTEIN APPA"/>
    <property type="match status" value="1"/>
</dbReference>
<dbReference type="GO" id="GO:0030288">
    <property type="term" value="C:outer membrane-bounded periplasmic space"/>
    <property type="evidence" value="ECO:0007669"/>
    <property type="project" value="UniProtKB-ARBA"/>
</dbReference>
<dbReference type="PANTHER" id="PTHR30290">
    <property type="entry name" value="PERIPLASMIC BINDING COMPONENT OF ABC TRANSPORTER"/>
    <property type="match status" value="1"/>
</dbReference>
<dbReference type="AlphaFoldDB" id="A0A3L9YF07"/>
<accession>A0A3L9YF07</accession>
<keyword evidence="3" id="KW-0813">Transport</keyword>
<dbReference type="RefSeq" id="WP_121898789.1">
    <property type="nucleotide sequence ID" value="NZ_RCNT01000007.1"/>
</dbReference>
<reference evidence="7 8" key="1">
    <citation type="submission" date="2018-10" db="EMBL/GenBank/DDBJ databases">
        <authorList>
            <person name="Jung H.S."/>
            <person name="Jeon C.O."/>
        </authorList>
    </citation>
    <scope>NUCLEOTIDE SEQUENCE [LARGE SCALE GENOMIC DNA]</scope>
    <source>
        <strain evidence="7 8">MA-7-27</strain>
    </source>
</reference>
<dbReference type="EMBL" id="RCNT01000007">
    <property type="protein sequence ID" value="RMA41530.1"/>
    <property type="molecule type" value="Genomic_DNA"/>
</dbReference>
<evidence type="ECO:0000313" key="8">
    <source>
        <dbReference type="Proteomes" id="UP000281343"/>
    </source>
</evidence>
<protein>
    <submittedName>
        <fullName evidence="7">ABC transporter substrate-binding protein</fullName>
    </submittedName>
</protein>
<dbReference type="GO" id="GO:0043190">
    <property type="term" value="C:ATP-binding cassette (ABC) transporter complex"/>
    <property type="evidence" value="ECO:0007669"/>
    <property type="project" value="InterPro"/>
</dbReference>
<name>A0A3L9YF07_9RHOB</name>
<evidence type="ECO:0000256" key="2">
    <source>
        <dbReference type="ARBA" id="ARBA00005695"/>
    </source>
</evidence>
<keyword evidence="4 5" id="KW-0732">Signal</keyword>